<dbReference type="GO" id="GO:0070038">
    <property type="term" value="F:rRNA (pseudouridine-N3-)-methyltransferase activity"/>
    <property type="evidence" value="ECO:0007669"/>
    <property type="project" value="UniProtKB-UniRule"/>
</dbReference>
<keyword evidence="5" id="KW-0963">Cytoplasm</keyword>
<comment type="function">
    <text evidence="5">Specifically methylates the pseudouridine at position 1915 (m3Psi1915) in 23S rRNA.</text>
</comment>
<dbReference type="Gene3D" id="3.40.1280.10">
    <property type="match status" value="1"/>
</dbReference>
<keyword evidence="3 5" id="KW-0949">S-adenosyl-L-methionine</keyword>
<dbReference type="PANTHER" id="PTHR33603">
    <property type="entry name" value="METHYLTRANSFERASE"/>
    <property type="match status" value="1"/>
</dbReference>
<evidence type="ECO:0000256" key="3">
    <source>
        <dbReference type="ARBA" id="ARBA00022691"/>
    </source>
</evidence>
<accession>A0A363UNF9</accession>
<comment type="subcellular location">
    <subcellularLocation>
        <location evidence="5">Cytoplasm</location>
    </subcellularLocation>
</comment>
<sequence>MRIRLIAVGRRMPKWVVAGYEEFAKRLPRECRLELVELNPGDRSGGDVQRARQTEADRILDKLGERDHVIALDELGREATSAGWADAFESWLHSGRDVAFIIGGPDGLDERVLQRADHTWALAKMTLPHALVRVVVAEQVYRAWSIVSGHPYHR</sequence>
<comment type="caution">
    <text evidence="6">The sequence shown here is derived from an EMBL/GenBank/DDBJ whole genome shotgun (WGS) entry which is preliminary data.</text>
</comment>
<evidence type="ECO:0000256" key="5">
    <source>
        <dbReference type="HAMAP-Rule" id="MF_00658"/>
    </source>
</evidence>
<evidence type="ECO:0000313" key="6">
    <source>
        <dbReference type="EMBL" id="PWN56986.1"/>
    </source>
</evidence>
<keyword evidence="1 5" id="KW-0489">Methyltransferase</keyword>
<dbReference type="HAMAP" id="MF_00658">
    <property type="entry name" value="23SrRNA_methyltr_H"/>
    <property type="match status" value="1"/>
</dbReference>
<dbReference type="RefSeq" id="WP_109719066.1">
    <property type="nucleotide sequence ID" value="NZ_QEQK01000003.1"/>
</dbReference>
<feature type="binding site" evidence="5">
    <location>
        <begin position="122"/>
        <end position="127"/>
    </location>
    <ligand>
        <name>S-adenosyl-L-methionine</name>
        <dbReference type="ChEBI" id="CHEBI:59789"/>
    </ligand>
</feature>
<dbReference type="CDD" id="cd18081">
    <property type="entry name" value="RlmH-like"/>
    <property type="match status" value="1"/>
</dbReference>
<dbReference type="OrthoDB" id="9806643at2"/>
<comment type="subunit">
    <text evidence="5">Homodimer.</text>
</comment>
<dbReference type="NCBIfam" id="NF000986">
    <property type="entry name" value="PRK00103.1-4"/>
    <property type="match status" value="1"/>
</dbReference>
<evidence type="ECO:0000256" key="1">
    <source>
        <dbReference type="ARBA" id="ARBA00022603"/>
    </source>
</evidence>
<name>A0A363UNF9_9GAMM</name>
<dbReference type="SUPFAM" id="SSF75217">
    <property type="entry name" value="alpha/beta knot"/>
    <property type="match status" value="1"/>
</dbReference>
<organism evidence="6 7">
    <name type="scientific">Abyssibacter profundi</name>
    <dbReference type="NCBI Taxonomy" id="2182787"/>
    <lineage>
        <taxon>Bacteria</taxon>
        <taxon>Pseudomonadati</taxon>
        <taxon>Pseudomonadota</taxon>
        <taxon>Gammaproteobacteria</taxon>
        <taxon>Chromatiales</taxon>
        <taxon>Oceanococcaceae</taxon>
        <taxon>Abyssibacter</taxon>
    </lineage>
</organism>
<feature type="binding site" evidence="5">
    <location>
        <position position="72"/>
    </location>
    <ligand>
        <name>S-adenosyl-L-methionine</name>
        <dbReference type="ChEBI" id="CHEBI:59789"/>
    </ligand>
</feature>
<dbReference type="GO" id="GO:0005737">
    <property type="term" value="C:cytoplasm"/>
    <property type="evidence" value="ECO:0007669"/>
    <property type="project" value="UniProtKB-SubCell"/>
</dbReference>
<keyword evidence="7" id="KW-1185">Reference proteome</keyword>
<dbReference type="EMBL" id="QEQK01000003">
    <property type="protein sequence ID" value="PWN56986.1"/>
    <property type="molecule type" value="Genomic_DNA"/>
</dbReference>
<keyword evidence="5" id="KW-0698">rRNA processing</keyword>
<gene>
    <name evidence="5" type="primary">rlmH</name>
    <name evidence="6" type="ORF">DEH80_03335</name>
</gene>
<reference evidence="6 7" key="1">
    <citation type="submission" date="2018-05" db="EMBL/GenBank/DDBJ databases">
        <title>Abyssibacter profundi OUC007T gen. nov., sp. nov, a marine bacterium isolated from seawater of the Mariana Trench.</title>
        <authorList>
            <person name="Zhou S."/>
        </authorList>
    </citation>
    <scope>NUCLEOTIDE SEQUENCE [LARGE SCALE GENOMIC DNA]</scope>
    <source>
        <strain evidence="6 7">OUC007</strain>
    </source>
</reference>
<evidence type="ECO:0000313" key="7">
    <source>
        <dbReference type="Proteomes" id="UP000251800"/>
    </source>
</evidence>
<evidence type="ECO:0000256" key="4">
    <source>
        <dbReference type="ARBA" id="ARBA00038303"/>
    </source>
</evidence>
<dbReference type="InterPro" id="IPR029026">
    <property type="entry name" value="tRNA_m1G_MTases_N"/>
</dbReference>
<dbReference type="Proteomes" id="UP000251800">
    <property type="component" value="Unassembled WGS sequence"/>
</dbReference>
<dbReference type="Pfam" id="PF02590">
    <property type="entry name" value="SPOUT_MTase"/>
    <property type="match status" value="1"/>
</dbReference>
<dbReference type="PIRSF" id="PIRSF004505">
    <property type="entry name" value="MT_bac"/>
    <property type="match status" value="1"/>
</dbReference>
<dbReference type="EC" id="2.1.1.177" evidence="5"/>
<comment type="similarity">
    <text evidence="4 5">Belongs to the RNA methyltransferase RlmH family.</text>
</comment>
<dbReference type="InterPro" id="IPR029028">
    <property type="entry name" value="Alpha/beta_knot_MTases"/>
</dbReference>
<dbReference type="InterPro" id="IPR003742">
    <property type="entry name" value="RlmH-like"/>
</dbReference>
<evidence type="ECO:0000256" key="2">
    <source>
        <dbReference type="ARBA" id="ARBA00022679"/>
    </source>
</evidence>
<dbReference type="AlphaFoldDB" id="A0A363UNF9"/>
<dbReference type="NCBIfam" id="TIGR00246">
    <property type="entry name" value="tRNA_RlmH_YbeA"/>
    <property type="match status" value="1"/>
</dbReference>
<dbReference type="PANTHER" id="PTHR33603:SF1">
    <property type="entry name" value="RIBOSOMAL RNA LARGE SUBUNIT METHYLTRANSFERASE H"/>
    <property type="match status" value="1"/>
</dbReference>
<proteinExistence type="inferred from homology"/>
<protein>
    <recommendedName>
        <fullName evidence="5">Ribosomal RNA large subunit methyltransferase H</fullName>
        <ecNumber evidence="5">2.1.1.177</ecNumber>
    </recommendedName>
    <alternativeName>
        <fullName evidence="5">23S rRNA (pseudouridine1915-N3)-methyltransferase</fullName>
    </alternativeName>
    <alternativeName>
        <fullName evidence="5">23S rRNA m3Psi1915 methyltransferase</fullName>
    </alternativeName>
    <alternativeName>
        <fullName evidence="5">rRNA (pseudouridine-N3-)-methyltransferase RlmH</fullName>
    </alternativeName>
</protein>
<keyword evidence="2 5" id="KW-0808">Transferase</keyword>
<comment type="catalytic activity">
    <reaction evidence="5">
        <text>pseudouridine(1915) in 23S rRNA + S-adenosyl-L-methionine = N(3)-methylpseudouridine(1915) in 23S rRNA + S-adenosyl-L-homocysteine + H(+)</text>
        <dbReference type="Rhea" id="RHEA:42752"/>
        <dbReference type="Rhea" id="RHEA-COMP:10221"/>
        <dbReference type="Rhea" id="RHEA-COMP:10222"/>
        <dbReference type="ChEBI" id="CHEBI:15378"/>
        <dbReference type="ChEBI" id="CHEBI:57856"/>
        <dbReference type="ChEBI" id="CHEBI:59789"/>
        <dbReference type="ChEBI" id="CHEBI:65314"/>
        <dbReference type="ChEBI" id="CHEBI:74486"/>
        <dbReference type="EC" id="2.1.1.177"/>
    </reaction>
</comment>
<feature type="binding site" evidence="5">
    <location>
        <position position="103"/>
    </location>
    <ligand>
        <name>S-adenosyl-L-methionine</name>
        <dbReference type="ChEBI" id="CHEBI:59789"/>
    </ligand>
</feature>